<gene>
    <name evidence="4" type="ORF">Tasa_034_015</name>
</gene>
<dbReference type="PANTHER" id="PTHR20857">
    <property type="entry name" value="THIAMINE-PHOSPHATE PYROPHOSPHORYLASE"/>
    <property type="match status" value="1"/>
</dbReference>
<dbReference type="InterPro" id="IPR022998">
    <property type="entry name" value="ThiamineP_synth_TenI"/>
</dbReference>
<dbReference type="Pfam" id="PF02581">
    <property type="entry name" value="TMP-TENI"/>
    <property type="match status" value="1"/>
</dbReference>
<accession>A0A0D6MNB2</accession>
<organism evidence="4 5">
    <name type="scientific">Tanticharoenia sakaeratensis NBRC 103193</name>
    <dbReference type="NCBI Taxonomy" id="1231623"/>
    <lineage>
        <taxon>Bacteria</taxon>
        <taxon>Pseudomonadati</taxon>
        <taxon>Pseudomonadota</taxon>
        <taxon>Alphaproteobacteria</taxon>
        <taxon>Acetobacterales</taxon>
        <taxon>Acetobacteraceae</taxon>
        <taxon>Tanticharoenia</taxon>
    </lineage>
</organism>
<dbReference type="Proteomes" id="UP000032679">
    <property type="component" value="Unassembled WGS sequence"/>
</dbReference>
<dbReference type="Gene3D" id="3.20.20.70">
    <property type="entry name" value="Aldolase class I"/>
    <property type="match status" value="1"/>
</dbReference>
<dbReference type="SUPFAM" id="SSF51391">
    <property type="entry name" value="Thiamin phosphate synthase"/>
    <property type="match status" value="1"/>
</dbReference>
<sequence length="211" mass="22907">MTKPECRLPSTIYPVVDDARWIARLGGAGARFIQLRVKDLPEADLERQVAEAASLALAHGVELVLNDYWQLAIQDGRARPGIPWVHLGQEDLDTADRDAILRAGLKLGVSTHDNAELTRALALEPDYVALGPIWPTKLKQMPCGPQGLERLREWRTLCGDVPLVAIGGITCERAPSCIAAGADSVAAVSDFIGNDDPEQQVRRWLVATTAS</sequence>
<dbReference type="InterPro" id="IPR036206">
    <property type="entry name" value="ThiamineP_synth_sf"/>
</dbReference>
<feature type="domain" description="Thiamine phosphate synthase/TenI" evidence="3">
    <location>
        <begin position="19"/>
        <end position="190"/>
    </location>
</feature>
<evidence type="ECO:0000313" key="4">
    <source>
        <dbReference type="EMBL" id="GAN54931.1"/>
    </source>
</evidence>
<evidence type="ECO:0000259" key="3">
    <source>
        <dbReference type="Pfam" id="PF02581"/>
    </source>
</evidence>
<dbReference type="STRING" id="1231623.Tasa_034_015"/>
<dbReference type="CDD" id="cd00564">
    <property type="entry name" value="TMP_TenI"/>
    <property type="match status" value="1"/>
</dbReference>
<dbReference type="OrthoDB" id="9794842at2"/>
<evidence type="ECO:0000256" key="2">
    <source>
        <dbReference type="ARBA" id="ARBA00022977"/>
    </source>
</evidence>
<protein>
    <submittedName>
        <fullName evidence="4">Thiamine-phosphate pyrophosphorylase</fullName>
    </submittedName>
</protein>
<comment type="pathway">
    <text evidence="1">Cofactor biosynthesis; thiamine diphosphate biosynthesis.</text>
</comment>
<dbReference type="RefSeq" id="WP_048849661.1">
    <property type="nucleotide sequence ID" value="NZ_BALE01000034.1"/>
</dbReference>
<dbReference type="GO" id="GO:0009228">
    <property type="term" value="P:thiamine biosynthetic process"/>
    <property type="evidence" value="ECO:0007669"/>
    <property type="project" value="UniProtKB-KW"/>
</dbReference>
<dbReference type="GO" id="GO:0005737">
    <property type="term" value="C:cytoplasm"/>
    <property type="evidence" value="ECO:0007669"/>
    <property type="project" value="TreeGrafter"/>
</dbReference>
<dbReference type="EMBL" id="BALE01000034">
    <property type="protein sequence ID" value="GAN54931.1"/>
    <property type="molecule type" value="Genomic_DNA"/>
</dbReference>
<dbReference type="InterPro" id="IPR013785">
    <property type="entry name" value="Aldolase_TIM"/>
</dbReference>
<dbReference type="GO" id="GO:0004789">
    <property type="term" value="F:thiamine-phosphate diphosphorylase activity"/>
    <property type="evidence" value="ECO:0007669"/>
    <property type="project" value="TreeGrafter"/>
</dbReference>
<reference evidence="4 5" key="1">
    <citation type="submission" date="2012-10" db="EMBL/GenBank/DDBJ databases">
        <title>Genome sequencing of Tanticharoenia sakaeratensis NBRC 103193.</title>
        <authorList>
            <person name="Azuma Y."/>
            <person name="Hadano H."/>
            <person name="Hirakawa H."/>
            <person name="Matsushita K."/>
        </authorList>
    </citation>
    <scope>NUCLEOTIDE SEQUENCE [LARGE SCALE GENOMIC DNA]</scope>
    <source>
        <strain evidence="4 5">NBRC 103193</strain>
    </source>
</reference>
<keyword evidence="2" id="KW-0784">Thiamine biosynthesis</keyword>
<comment type="caution">
    <text evidence="4">The sequence shown here is derived from an EMBL/GenBank/DDBJ whole genome shotgun (WGS) entry which is preliminary data.</text>
</comment>
<dbReference type="AlphaFoldDB" id="A0A0D6MNB2"/>
<proteinExistence type="predicted"/>
<keyword evidence="5" id="KW-1185">Reference proteome</keyword>
<evidence type="ECO:0000256" key="1">
    <source>
        <dbReference type="ARBA" id="ARBA00004948"/>
    </source>
</evidence>
<name>A0A0D6MNB2_9PROT</name>
<evidence type="ECO:0000313" key="5">
    <source>
        <dbReference type="Proteomes" id="UP000032679"/>
    </source>
</evidence>
<dbReference type="PANTHER" id="PTHR20857:SF15">
    <property type="entry name" value="THIAMINE-PHOSPHATE SYNTHASE"/>
    <property type="match status" value="1"/>
</dbReference>